<sequence>MQLHEVVDVVTAEEPPMTRTADDIVAAGRRAERRRRAGFASAGVAGLVVVAVAGAFTLPTLGAERGTTAAPAPAGATTTGSTEARWPQAEPFSFTFRGYDAGTLHVQNPIVTSTGYQIASVYSDGHTSNDRPVTAEEIEAGGDSVEQKKRAAGGKPTLWAYLTVYRPGVFDPAGIRNAQKVTVAGHRAVQANLPVGLDPGKPIAAGNKLFAWEYAPDAWAAVTSVSSDPATPSFQDLGGLVGGLKPSRPTPALLPFRVGYLPNGYRPLQTGTHAMPGLSGIAAARAGDHGGATFTRPAAPTSGLTAPYDAVEGGIKDGFHIFVTPSGSSNQSPEPGVTKCHPGPDRQVPGGDAAGGGFCNVWSADGTVVVQVSGVGLGNRLPLTELERIARGITVADVRDESTWTPAAQALRP</sequence>
<keyword evidence="2" id="KW-1185">Reference proteome</keyword>
<evidence type="ECO:0000313" key="2">
    <source>
        <dbReference type="Proteomes" id="UP000198226"/>
    </source>
</evidence>
<organism evidence="1 2">
    <name type="scientific">Micromonospora rifamycinica</name>
    <dbReference type="NCBI Taxonomy" id="291594"/>
    <lineage>
        <taxon>Bacteria</taxon>
        <taxon>Bacillati</taxon>
        <taxon>Actinomycetota</taxon>
        <taxon>Actinomycetes</taxon>
        <taxon>Micromonosporales</taxon>
        <taxon>Micromonosporaceae</taxon>
        <taxon>Micromonospora</taxon>
    </lineage>
</organism>
<gene>
    <name evidence="1" type="ORF">GA0070623_3122</name>
</gene>
<dbReference type="Proteomes" id="UP000198226">
    <property type="component" value="Chromosome I"/>
</dbReference>
<proteinExistence type="predicted"/>
<dbReference type="EMBL" id="LT607752">
    <property type="protein sequence ID" value="SCG65344.1"/>
    <property type="molecule type" value="Genomic_DNA"/>
</dbReference>
<accession>A0A109IG47</accession>
<reference evidence="2" key="1">
    <citation type="submission" date="2016-06" db="EMBL/GenBank/DDBJ databases">
        <authorList>
            <person name="Varghese N."/>
            <person name="Submissions Spin"/>
        </authorList>
    </citation>
    <scope>NUCLEOTIDE SEQUENCE [LARGE SCALE GENOMIC DNA]</scope>
    <source>
        <strain evidence="2">DSM 44983</strain>
    </source>
</reference>
<dbReference type="AlphaFoldDB" id="A0A109IG47"/>
<name>A0A109IG47_9ACTN</name>
<protein>
    <submittedName>
        <fullName evidence="1">Uncharacterized protein</fullName>
    </submittedName>
</protein>
<dbReference type="RefSeq" id="WP_067314338.1">
    <property type="nucleotide sequence ID" value="NZ_LRMV01000200.1"/>
</dbReference>
<dbReference type="OrthoDB" id="4760555at2"/>
<evidence type="ECO:0000313" key="1">
    <source>
        <dbReference type="EMBL" id="SCG65344.1"/>
    </source>
</evidence>